<name>A0A418N4F1_9FLAO</name>
<gene>
    <name evidence="1" type="ORF">D2U88_16125</name>
    <name evidence="2" type="ORF">FQ019_15945</name>
</gene>
<dbReference type="OrthoDB" id="1412118at2"/>
<proteinExistence type="predicted"/>
<protein>
    <submittedName>
        <fullName evidence="1">Uncharacterized protein</fullName>
    </submittedName>
</protein>
<sequence length="245" mass="27137">MKLASAVAANTLTFEVTEPSQGLIFGNGLPLGTKIKVDLVTTNSNDVNRIPEMNIADLFDLNRYLGWDNVISYDATNSVYKNSPLVIFSASGVLVFDDDTKYKVTLSNLGGATFDVFNLDNSRLGIPVIIKKAEVKATQAEKSENYGDIDFLLFNGGHVPTKITHLVSDGMGTDGKPKFRKVEISLEQMEAFRQAFEMSQFETVAEEYSNGVVKVGYPLEQLETITLHHDTSLNEDMTYLTVDFR</sequence>
<evidence type="ECO:0000313" key="1">
    <source>
        <dbReference type="EMBL" id="RIV68715.1"/>
    </source>
</evidence>
<reference evidence="1 3" key="1">
    <citation type="submission" date="2018-08" db="EMBL/GenBank/DDBJ databases">
        <title>Proposal of Muricauda 72 sp.nov. and Muricauda NH166 sp.nov., isolated from seawater.</title>
        <authorList>
            <person name="Cheng H."/>
            <person name="Wu Y.-H."/>
            <person name="Guo L.-L."/>
            <person name="Xu X.-W."/>
        </authorList>
    </citation>
    <scope>NUCLEOTIDE SEQUENCE [LARGE SCALE GENOMIC DNA]</scope>
    <source>
        <strain evidence="1 3">NH166</strain>
    </source>
</reference>
<dbReference type="EMBL" id="QXFJ01000030">
    <property type="protein sequence ID" value="RIV68715.1"/>
    <property type="molecule type" value="Genomic_DNA"/>
</dbReference>
<keyword evidence="4" id="KW-1185">Reference proteome</keyword>
<dbReference type="RefSeq" id="WP_119641554.1">
    <property type="nucleotide sequence ID" value="NZ_QXFJ01000030.1"/>
</dbReference>
<dbReference type="EMBL" id="VNWL01000029">
    <property type="protein sequence ID" value="TXK00414.1"/>
    <property type="molecule type" value="Genomic_DNA"/>
</dbReference>
<dbReference type="Proteomes" id="UP000284189">
    <property type="component" value="Unassembled WGS sequence"/>
</dbReference>
<comment type="caution">
    <text evidence="1">The sequence shown here is derived from an EMBL/GenBank/DDBJ whole genome shotgun (WGS) entry which is preliminary data.</text>
</comment>
<evidence type="ECO:0000313" key="3">
    <source>
        <dbReference type="Proteomes" id="UP000284189"/>
    </source>
</evidence>
<organism evidence="1 3">
    <name type="scientific">Flagellimonas aequoris</name>
    <dbReference type="NCBI Taxonomy" id="2306997"/>
    <lineage>
        <taxon>Bacteria</taxon>
        <taxon>Pseudomonadati</taxon>
        <taxon>Bacteroidota</taxon>
        <taxon>Flavobacteriia</taxon>
        <taxon>Flavobacteriales</taxon>
        <taxon>Flavobacteriaceae</taxon>
        <taxon>Flagellimonas</taxon>
    </lineage>
</organism>
<reference evidence="2 4" key="2">
    <citation type="submission" date="2019-07" db="EMBL/GenBank/DDBJ databases">
        <title>Draft genome of two Muricauda strains isolated from deep sea.</title>
        <authorList>
            <person name="Sun C."/>
        </authorList>
    </citation>
    <scope>NUCLEOTIDE SEQUENCE [LARGE SCALE GENOMIC DNA]</scope>
    <source>
        <strain evidence="2 4">NH166</strain>
    </source>
</reference>
<accession>A0A418N4F1</accession>
<evidence type="ECO:0000313" key="2">
    <source>
        <dbReference type="EMBL" id="TXK00414.1"/>
    </source>
</evidence>
<dbReference type="Proteomes" id="UP000321528">
    <property type="component" value="Unassembled WGS sequence"/>
</dbReference>
<evidence type="ECO:0000313" key="4">
    <source>
        <dbReference type="Proteomes" id="UP000321528"/>
    </source>
</evidence>
<dbReference type="AlphaFoldDB" id="A0A418N4F1"/>